<keyword evidence="3" id="KW-1185">Reference proteome</keyword>
<protein>
    <recommendedName>
        <fullName evidence="1">Methyltransferase small domain-containing protein</fullName>
    </recommendedName>
</protein>
<sequence>MPGDPVSWTEHRDGDVLTYTFTGGLIARAEVPGKNDALRILPLTRIQAALLRCLEQQPALARGKRVFEPFAGSGALGFMALHLGARSVDFLDINPRAEEFQRWTAAANGFPAGAVRSLTTDLRTYSAPEPYDLLLANPPFLPTPDCIPGTLTSNGGPDGNRLLALLLERLDAFLTPQGEALILLYQPARDGLPIAAEVFAEALVGRVVEFTPLQHPLLPFAAYRAAYERRYPAERERIRQWSQALEAAHGPDLTVSYYLMRLGPRTGRPGGAPPGTVPVRLVEGRPEHLLTDDDADYVPVDGRRC</sequence>
<dbReference type="KEGG" id="sgv:B1H19_03000"/>
<accession>A0A1V0TKF2</accession>
<dbReference type="STRING" id="553510.B1H19_03000"/>
<gene>
    <name evidence="2" type="ORF">B1H19_03000</name>
</gene>
<proteinExistence type="predicted"/>
<dbReference type="AlphaFoldDB" id="A0A1V0TKF2"/>
<dbReference type="InterPro" id="IPR007848">
    <property type="entry name" value="Small_mtfrase_dom"/>
</dbReference>
<dbReference type="SUPFAM" id="SSF53335">
    <property type="entry name" value="S-adenosyl-L-methionine-dependent methyltransferases"/>
    <property type="match status" value="1"/>
</dbReference>
<evidence type="ECO:0000313" key="3">
    <source>
        <dbReference type="Proteomes" id="UP000192726"/>
    </source>
</evidence>
<dbReference type="Proteomes" id="UP000192726">
    <property type="component" value="Chromosome"/>
</dbReference>
<dbReference type="RefSeq" id="WP_083102698.1">
    <property type="nucleotide sequence ID" value="NZ_CP020569.1"/>
</dbReference>
<evidence type="ECO:0000259" key="1">
    <source>
        <dbReference type="Pfam" id="PF05175"/>
    </source>
</evidence>
<dbReference type="Gene3D" id="3.40.50.150">
    <property type="entry name" value="Vaccinia Virus protein VP39"/>
    <property type="match status" value="1"/>
</dbReference>
<dbReference type="EMBL" id="CP020569">
    <property type="protein sequence ID" value="ARF53268.1"/>
    <property type="molecule type" value="Genomic_DNA"/>
</dbReference>
<dbReference type="GO" id="GO:0008170">
    <property type="term" value="F:N-methyltransferase activity"/>
    <property type="evidence" value="ECO:0007669"/>
    <property type="project" value="UniProtKB-ARBA"/>
</dbReference>
<evidence type="ECO:0000313" key="2">
    <source>
        <dbReference type="EMBL" id="ARF53268.1"/>
    </source>
</evidence>
<dbReference type="GO" id="GO:0032259">
    <property type="term" value="P:methylation"/>
    <property type="evidence" value="ECO:0007669"/>
    <property type="project" value="InterPro"/>
</dbReference>
<reference evidence="2 3" key="1">
    <citation type="submission" date="2017-04" db="EMBL/GenBank/DDBJ databases">
        <title>Complete Genome Sequence of Streptomyces gilvosporeus F607, a Capable Producer of Natamycin.</title>
        <authorList>
            <person name="Zong G."/>
            <person name="Zhong C."/>
            <person name="Fu J."/>
            <person name="Qin R."/>
            <person name="Cao G."/>
        </authorList>
    </citation>
    <scope>NUCLEOTIDE SEQUENCE [LARGE SCALE GENOMIC DNA]</scope>
    <source>
        <strain evidence="2 3">F607</strain>
    </source>
</reference>
<dbReference type="GO" id="GO:0003676">
    <property type="term" value="F:nucleic acid binding"/>
    <property type="evidence" value="ECO:0007669"/>
    <property type="project" value="InterPro"/>
</dbReference>
<dbReference type="GO" id="GO:0008757">
    <property type="term" value="F:S-adenosylmethionine-dependent methyltransferase activity"/>
    <property type="evidence" value="ECO:0007669"/>
    <property type="project" value="UniProtKB-ARBA"/>
</dbReference>
<dbReference type="PROSITE" id="PS00092">
    <property type="entry name" value="N6_MTASE"/>
    <property type="match status" value="1"/>
</dbReference>
<dbReference type="Pfam" id="PF05175">
    <property type="entry name" value="MTS"/>
    <property type="match status" value="1"/>
</dbReference>
<dbReference type="InterPro" id="IPR029063">
    <property type="entry name" value="SAM-dependent_MTases_sf"/>
</dbReference>
<dbReference type="OrthoDB" id="8746524at2"/>
<name>A0A1V0TKF2_9ACTN</name>
<dbReference type="CDD" id="cd02440">
    <property type="entry name" value="AdoMet_MTases"/>
    <property type="match status" value="1"/>
</dbReference>
<dbReference type="InterPro" id="IPR002052">
    <property type="entry name" value="DNA_methylase_N6_adenine_CS"/>
</dbReference>
<feature type="domain" description="Methyltransferase small" evidence="1">
    <location>
        <begin position="49"/>
        <end position="140"/>
    </location>
</feature>
<organism evidence="2 3">
    <name type="scientific">Streptomyces gilvosporeus</name>
    <dbReference type="NCBI Taxonomy" id="553510"/>
    <lineage>
        <taxon>Bacteria</taxon>
        <taxon>Bacillati</taxon>
        <taxon>Actinomycetota</taxon>
        <taxon>Actinomycetes</taxon>
        <taxon>Kitasatosporales</taxon>
        <taxon>Streptomycetaceae</taxon>
        <taxon>Streptomyces</taxon>
    </lineage>
</organism>